<evidence type="ECO:0000259" key="8">
    <source>
        <dbReference type="PROSITE" id="PS50110"/>
    </source>
</evidence>
<feature type="modified residue" description="4-aspartylphosphate" evidence="6">
    <location>
        <position position="51"/>
    </location>
</feature>
<dbReference type="CDD" id="cd00383">
    <property type="entry name" value="trans_reg_C"/>
    <property type="match status" value="1"/>
</dbReference>
<dbReference type="GO" id="GO:0000156">
    <property type="term" value="F:phosphorelay response regulator activity"/>
    <property type="evidence" value="ECO:0007669"/>
    <property type="project" value="TreeGrafter"/>
</dbReference>
<evidence type="ECO:0000256" key="3">
    <source>
        <dbReference type="ARBA" id="ARBA00023015"/>
    </source>
</evidence>
<feature type="domain" description="OmpR/PhoB-type" evidence="9">
    <location>
        <begin position="124"/>
        <end position="224"/>
    </location>
</feature>
<dbReference type="InterPro" id="IPR039420">
    <property type="entry name" value="WalR-like"/>
</dbReference>
<reference evidence="11" key="1">
    <citation type="submission" date="2017-09" db="EMBL/GenBank/DDBJ databases">
        <title>Depth-based differentiation of microbial function through sediment-hosted aquifers and enrichment of novel symbionts in the deep terrestrial subsurface.</title>
        <authorList>
            <person name="Probst A.J."/>
            <person name="Ladd B."/>
            <person name="Jarett J.K."/>
            <person name="Geller-Mcgrath D.E."/>
            <person name="Sieber C.M.K."/>
            <person name="Emerson J.B."/>
            <person name="Anantharaman K."/>
            <person name="Thomas B.C."/>
            <person name="Malmstrom R."/>
            <person name="Stieglmeier M."/>
            <person name="Klingl A."/>
            <person name="Woyke T."/>
            <person name="Ryan C.M."/>
            <person name="Banfield J.F."/>
        </authorList>
    </citation>
    <scope>NUCLEOTIDE SEQUENCE [LARGE SCALE GENOMIC DNA]</scope>
</reference>
<proteinExistence type="predicted"/>
<dbReference type="GO" id="GO:0032993">
    <property type="term" value="C:protein-DNA complex"/>
    <property type="evidence" value="ECO:0007669"/>
    <property type="project" value="TreeGrafter"/>
</dbReference>
<dbReference type="PANTHER" id="PTHR48111">
    <property type="entry name" value="REGULATOR OF RPOS"/>
    <property type="match status" value="1"/>
</dbReference>
<dbReference type="SUPFAM" id="SSF52172">
    <property type="entry name" value="CheY-like"/>
    <property type="match status" value="1"/>
</dbReference>
<evidence type="ECO:0000259" key="9">
    <source>
        <dbReference type="PROSITE" id="PS51755"/>
    </source>
</evidence>
<protein>
    <submittedName>
        <fullName evidence="10">DNA-binding response regulator</fullName>
    </submittedName>
</protein>
<dbReference type="Pfam" id="PF00072">
    <property type="entry name" value="Response_reg"/>
    <property type="match status" value="1"/>
</dbReference>
<dbReference type="GO" id="GO:0006355">
    <property type="term" value="P:regulation of DNA-templated transcription"/>
    <property type="evidence" value="ECO:0007669"/>
    <property type="project" value="InterPro"/>
</dbReference>
<dbReference type="InterPro" id="IPR036388">
    <property type="entry name" value="WH-like_DNA-bd_sf"/>
</dbReference>
<evidence type="ECO:0000313" key="11">
    <source>
        <dbReference type="Proteomes" id="UP000229896"/>
    </source>
</evidence>
<evidence type="ECO:0000256" key="6">
    <source>
        <dbReference type="PROSITE-ProRule" id="PRU00169"/>
    </source>
</evidence>
<evidence type="ECO:0000256" key="7">
    <source>
        <dbReference type="PROSITE-ProRule" id="PRU01091"/>
    </source>
</evidence>
<keyword evidence="4 7" id="KW-0238">DNA-binding</keyword>
<dbReference type="SMART" id="SM00862">
    <property type="entry name" value="Trans_reg_C"/>
    <property type="match status" value="1"/>
</dbReference>
<name>A0A2M6YCL2_9BACT</name>
<organism evidence="10 11">
    <name type="scientific">Candidatus Berkelbacteria bacterium CG08_land_8_20_14_0_20_39_8</name>
    <dbReference type="NCBI Taxonomy" id="1974511"/>
    <lineage>
        <taxon>Bacteria</taxon>
        <taxon>Candidatus Berkelbacteria</taxon>
    </lineage>
</organism>
<gene>
    <name evidence="10" type="ORF">COT12_01115</name>
</gene>
<dbReference type="Gene3D" id="3.40.50.2300">
    <property type="match status" value="1"/>
</dbReference>
<dbReference type="Proteomes" id="UP000229896">
    <property type="component" value="Unassembled WGS sequence"/>
</dbReference>
<dbReference type="Gene3D" id="6.10.250.690">
    <property type="match status" value="1"/>
</dbReference>
<dbReference type="InterPro" id="IPR011006">
    <property type="entry name" value="CheY-like_superfamily"/>
</dbReference>
<evidence type="ECO:0000256" key="4">
    <source>
        <dbReference type="ARBA" id="ARBA00023125"/>
    </source>
</evidence>
<sequence length="225" mass="25770">MRILVVEDDHKIAGAVKRGLEQEKFAVDISCDGQDGLGQAMTIDYDLIILDRMLPEIDGIEICRILREKENQTPILMLTAKDKLNDKVEGLNAGADDYLVKPFAFVELLARIRALLRRPTEAKENILKIDDLVLNSLTFEVRHNSKKIDLSSTEFSLLEYLVRNPNRILTKDNIISHVWDYDADILPNTVEVYIGYLRNKIDKPFPKKLQLIQTVRGFGYKLSDK</sequence>
<dbReference type="InterPro" id="IPR016032">
    <property type="entry name" value="Sig_transdc_resp-reg_C-effctor"/>
</dbReference>
<evidence type="ECO:0000256" key="1">
    <source>
        <dbReference type="ARBA" id="ARBA00022553"/>
    </source>
</evidence>
<evidence type="ECO:0000256" key="5">
    <source>
        <dbReference type="ARBA" id="ARBA00023163"/>
    </source>
</evidence>
<comment type="caution">
    <text evidence="10">The sequence shown here is derived from an EMBL/GenBank/DDBJ whole genome shotgun (WGS) entry which is preliminary data.</text>
</comment>
<dbReference type="CDD" id="cd19935">
    <property type="entry name" value="REC_OmpR_CusR-like"/>
    <property type="match status" value="1"/>
</dbReference>
<keyword evidence="2" id="KW-0902">Two-component regulatory system</keyword>
<dbReference type="Gene3D" id="1.10.10.10">
    <property type="entry name" value="Winged helix-like DNA-binding domain superfamily/Winged helix DNA-binding domain"/>
    <property type="match status" value="1"/>
</dbReference>
<feature type="DNA-binding region" description="OmpR/PhoB-type" evidence="7">
    <location>
        <begin position="124"/>
        <end position="224"/>
    </location>
</feature>
<evidence type="ECO:0000313" key="10">
    <source>
        <dbReference type="EMBL" id="PIU24429.1"/>
    </source>
</evidence>
<dbReference type="EMBL" id="PEXI01000037">
    <property type="protein sequence ID" value="PIU24429.1"/>
    <property type="molecule type" value="Genomic_DNA"/>
</dbReference>
<dbReference type="Pfam" id="PF00486">
    <property type="entry name" value="Trans_reg_C"/>
    <property type="match status" value="1"/>
</dbReference>
<dbReference type="SUPFAM" id="SSF46894">
    <property type="entry name" value="C-terminal effector domain of the bipartite response regulators"/>
    <property type="match status" value="1"/>
</dbReference>
<dbReference type="GO" id="GO:0000976">
    <property type="term" value="F:transcription cis-regulatory region binding"/>
    <property type="evidence" value="ECO:0007669"/>
    <property type="project" value="TreeGrafter"/>
</dbReference>
<evidence type="ECO:0000256" key="2">
    <source>
        <dbReference type="ARBA" id="ARBA00023012"/>
    </source>
</evidence>
<dbReference type="PROSITE" id="PS50110">
    <property type="entry name" value="RESPONSE_REGULATORY"/>
    <property type="match status" value="1"/>
</dbReference>
<accession>A0A2M6YCL2</accession>
<dbReference type="AlphaFoldDB" id="A0A2M6YCL2"/>
<dbReference type="PROSITE" id="PS51755">
    <property type="entry name" value="OMPR_PHOB"/>
    <property type="match status" value="1"/>
</dbReference>
<dbReference type="GO" id="GO:0005829">
    <property type="term" value="C:cytosol"/>
    <property type="evidence" value="ECO:0007669"/>
    <property type="project" value="TreeGrafter"/>
</dbReference>
<keyword evidence="3" id="KW-0805">Transcription regulation</keyword>
<dbReference type="FunFam" id="3.40.50.2300:FF:000001">
    <property type="entry name" value="DNA-binding response regulator PhoB"/>
    <property type="match status" value="1"/>
</dbReference>
<dbReference type="InterPro" id="IPR001867">
    <property type="entry name" value="OmpR/PhoB-type_DNA-bd"/>
</dbReference>
<keyword evidence="1 6" id="KW-0597">Phosphoprotein</keyword>
<dbReference type="FunFam" id="1.10.10.10:FF:000005">
    <property type="entry name" value="Two-component system response regulator"/>
    <property type="match status" value="1"/>
</dbReference>
<dbReference type="InterPro" id="IPR001789">
    <property type="entry name" value="Sig_transdc_resp-reg_receiver"/>
</dbReference>
<keyword evidence="5" id="KW-0804">Transcription</keyword>
<dbReference type="PANTHER" id="PTHR48111:SF22">
    <property type="entry name" value="REGULATOR OF RPOS"/>
    <property type="match status" value="1"/>
</dbReference>
<feature type="domain" description="Response regulatory" evidence="8">
    <location>
        <begin position="2"/>
        <end position="116"/>
    </location>
</feature>
<dbReference type="SMART" id="SM00448">
    <property type="entry name" value="REC"/>
    <property type="match status" value="1"/>
</dbReference>